<gene>
    <name evidence="1" type="ORF">LTR24_003428</name>
</gene>
<keyword evidence="2" id="KW-1185">Reference proteome</keyword>
<organism evidence="1 2">
    <name type="scientific">Lithohypha guttulata</name>
    <dbReference type="NCBI Taxonomy" id="1690604"/>
    <lineage>
        <taxon>Eukaryota</taxon>
        <taxon>Fungi</taxon>
        <taxon>Dikarya</taxon>
        <taxon>Ascomycota</taxon>
        <taxon>Pezizomycotina</taxon>
        <taxon>Eurotiomycetes</taxon>
        <taxon>Chaetothyriomycetidae</taxon>
        <taxon>Chaetothyriales</taxon>
        <taxon>Trichomeriaceae</taxon>
        <taxon>Lithohypha</taxon>
    </lineage>
</organism>
<accession>A0ABR0KEW0</accession>
<dbReference type="EMBL" id="JAVRRG010000032">
    <property type="protein sequence ID" value="KAK5094728.1"/>
    <property type="molecule type" value="Genomic_DNA"/>
</dbReference>
<sequence length="679" mass="75619">MPKGAFEFKCYTCQLPLGREFQDGAQWKNHVLHDIDPYVCLFEDCATSNVLYKSSDDWWQHTQTHHRISWFCPTAAHRQQTFGSRAELEAHLRSEHANSVPSNQMAFILDDSVYPLHPIFEVCPICGTTADLLRSSKTSASELLILSTQIQDPLRRHIESHLDEIALLSLLPLPEASGNTGYREVGADNLDVDNTDRAIKYLPLPVYDAEYLASTSLDCERADPDDPPLKLADADELSWRKKCAEVQAYLDGQRNAQWYLDEVVQKQQIEVILSRRQHCPRAASCFIHHIRNDATSAKIMQLTRDLDGIVDVIIESSSAGTGRACELVFGTTDAAVDALITIKKWVDLAGSARLESRLTELHDCFLETIQRLALVRPPVLDSFECIPFLYHDIQCLRLARWGKAAGIVNLDEQRGRIVACYLTEQQEIEEAKRLLGQILSVHDTEDNVAESGGSGILSLPVRAFETWQGFDLARRIGKLCANVDREMKRTLGPNQMSSRQASLGSPKLINFGSVLRLTSSIDEMLDKFEKTLALQAALAAEEVKKMAEELDDNDMAALQELSVDDPVLAGAVGSAIVPDPGSSALSQLPPLTPWESIMRRADSVVTKPGAGHNYGKVIAKSKAKITQGNVYDQLASFLAKQHHYGDMTYDDAQIIAGDNVFQGDISSSMFKEFWYGRDR</sequence>
<evidence type="ECO:0000313" key="2">
    <source>
        <dbReference type="Proteomes" id="UP001345013"/>
    </source>
</evidence>
<evidence type="ECO:0000313" key="1">
    <source>
        <dbReference type="EMBL" id="KAK5094728.1"/>
    </source>
</evidence>
<dbReference type="PANTHER" id="PTHR35391">
    <property type="entry name" value="C2H2-TYPE DOMAIN-CONTAINING PROTEIN-RELATED"/>
    <property type="match status" value="1"/>
</dbReference>
<proteinExistence type="predicted"/>
<dbReference type="PANTHER" id="PTHR35391:SF7">
    <property type="entry name" value="C2H2-TYPE DOMAIN-CONTAINING PROTEIN"/>
    <property type="match status" value="1"/>
</dbReference>
<evidence type="ECO:0008006" key="3">
    <source>
        <dbReference type="Google" id="ProtNLM"/>
    </source>
</evidence>
<name>A0ABR0KEW0_9EURO</name>
<reference evidence="1 2" key="1">
    <citation type="submission" date="2023-08" db="EMBL/GenBank/DDBJ databases">
        <title>Black Yeasts Isolated from many extreme environments.</title>
        <authorList>
            <person name="Coleine C."/>
            <person name="Stajich J.E."/>
            <person name="Selbmann L."/>
        </authorList>
    </citation>
    <scope>NUCLEOTIDE SEQUENCE [LARGE SCALE GENOMIC DNA]</scope>
    <source>
        <strain evidence="1 2">CCFEE 5885</strain>
    </source>
</reference>
<protein>
    <recommendedName>
        <fullName evidence="3">C2H2-type domain-containing protein</fullName>
    </recommendedName>
</protein>
<comment type="caution">
    <text evidence="1">The sequence shown here is derived from an EMBL/GenBank/DDBJ whole genome shotgun (WGS) entry which is preliminary data.</text>
</comment>
<dbReference type="Proteomes" id="UP001345013">
    <property type="component" value="Unassembled WGS sequence"/>
</dbReference>